<evidence type="ECO:0000313" key="2">
    <source>
        <dbReference type="EMBL" id="PNS11147.1"/>
    </source>
</evidence>
<comment type="caution">
    <text evidence="2">The sequence shown here is derived from an EMBL/GenBank/DDBJ whole genome shotgun (WGS) entry which is preliminary data.</text>
</comment>
<accession>A0A2K1Q840</accession>
<sequence length="60" mass="6913">MRLLKRILKDIWADLSVYIMIGLVALVAWVAGILLPYYVGIVILISIVVVIFVFYKYLIK</sequence>
<dbReference type="Proteomes" id="UP000236345">
    <property type="component" value="Unassembled WGS sequence"/>
</dbReference>
<keyword evidence="1" id="KW-1133">Transmembrane helix</keyword>
<keyword evidence="1" id="KW-0812">Transmembrane</keyword>
<proteinExistence type="predicted"/>
<dbReference type="AlphaFoldDB" id="A0A2K1Q840"/>
<gene>
    <name evidence="2" type="ORF">COO59_12805</name>
</gene>
<keyword evidence="3" id="KW-1185">Reference proteome</keyword>
<protein>
    <submittedName>
        <fullName evidence="2">Uncharacterized protein</fullName>
    </submittedName>
</protein>
<reference evidence="3" key="1">
    <citation type="submission" date="2017-09" db="EMBL/GenBank/DDBJ databases">
        <authorList>
            <person name="Palmer M."/>
            <person name="Steenkamp E.T."/>
            <person name="Coetzee M.P."/>
            <person name="Avontuur J.R."/>
            <person name="Van Zyl E."/>
            <person name="Chan W.-Y."/>
            <person name="Blom J."/>
            <person name="Venter S.N."/>
        </authorList>
    </citation>
    <scope>NUCLEOTIDE SEQUENCE [LARGE SCALE GENOMIC DNA]</scope>
    <source>
        <strain evidence="3">QC88-366</strain>
    </source>
</reference>
<organism evidence="2 3">
    <name type="scientific">Mixta theicola</name>
    <dbReference type="NCBI Taxonomy" id="1458355"/>
    <lineage>
        <taxon>Bacteria</taxon>
        <taxon>Pseudomonadati</taxon>
        <taxon>Pseudomonadota</taxon>
        <taxon>Gammaproteobacteria</taxon>
        <taxon>Enterobacterales</taxon>
        <taxon>Erwiniaceae</taxon>
        <taxon>Mixta</taxon>
    </lineage>
</organism>
<feature type="transmembrane region" description="Helical" evidence="1">
    <location>
        <begin position="12"/>
        <end position="31"/>
    </location>
</feature>
<evidence type="ECO:0000313" key="3">
    <source>
        <dbReference type="Proteomes" id="UP000236345"/>
    </source>
</evidence>
<keyword evidence="1" id="KW-0472">Membrane</keyword>
<dbReference type="EMBL" id="NWUO01000009">
    <property type="protein sequence ID" value="PNS11147.1"/>
    <property type="molecule type" value="Genomic_DNA"/>
</dbReference>
<feature type="transmembrane region" description="Helical" evidence="1">
    <location>
        <begin position="37"/>
        <end position="58"/>
    </location>
</feature>
<name>A0A2K1Q840_9GAMM</name>
<evidence type="ECO:0000256" key="1">
    <source>
        <dbReference type="SAM" id="Phobius"/>
    </source>
</evidence>